<name>A0ABQ9YL11_9EUKA</name>
<accession>A0ABQ9YL11</accession>
<organism evidence="1 2">
    <name type="scientific">Blattamonas nauphoetae</name>
    <dbReference type="NCBI Taxonomy" id="2049346"/>
    <lineage>
        <taxon>Eukaryota</taxon>
        <taxon>Metamonada</taxon>
        <taxon>Preaxostyla</taxon>
        <taxon>Oxymonadida</taxon>
        <taxon>Blattamonas</taxon>
    </lineage>
</organism>
<comment type="caution">
    <text evidence="1">The sequence shown here is derived from an EMBL/GenBank/DDBJ whole genome shotgun (WGS) entry which is preliminary data.</text>
</comment>
<gene>
    <name evidence="1" type="ORF">BLNAU_359</name>
</gene>
<evidence type="ECO:0000313" key="1">
    <source>
        <dbReference type="EMBL" id="KAK2964443.1"/>
    </source>
</evidence>
<dbReference type="Proteomes" id="UP001281761">
    <property type="component" value="Unassembled WGS sequence"/>
</dbReference>
<evidence type="ECO:0000313" key="2">
    <source>
        <dbReference type="Proteomes" id="UP001281761"/>
    </source>
</evidence>
<sequence>MEEEKQNKPSVDFERILRDIHAGTTSNQCEGLESGIKQINTHQHDGSIPPTYRRVVVLIHNGSVNEGIRDTNMIGAVIKRCSQSDQIHLPHNSQQSVSPLCTSFQPPSNDPYSISVPFVEMSVEFTRQLENGRKQRRKLGFAKQSEEWKK</sequence>
<proteinExistence type="predicted"/>
<protein>
    <submittedName>
        <fullName evidence="1">Uncharacterized protein</fullName>
    </submittedName>
</protein>
<reference evidence="1 2" key="1">
    <citation type="journal article" date="2022" name="bioRxiv">
        <title>Genomics of Preaxostyla Flagellates Illuminates Evolutionary Transitions and the Path Towards Mitochondrial Loss.</title>
        <authorList>
            <person name="Novak L.V.F."/>
            <person name="Treitli S.C."/>
            <person name="Pyrih J."/>
            <person name="Halakuc P."/>
            <person name="Pipaliya S.V."/>
            <person name="Vacek V."/>
            <person name="Brzon O."/>
            <person name="Soukal P."/>
            <person name="Eme L."/>
            <person name="Dacks J.B."/>
            <person name="Karnkowska A."/>
            <person name="Elias M."/>
            <person name="Hampl V."/>
        </authorList>
    </citation>
    <scope>NUCLEOTIDE SEQUENCE [LARGE SCALE GENOMIC DNA]</scope>
    <source>
        <strain evidence="1">NAU3</strain>
        <tissue evidence="1">Gut</tissue>
    </source>
</reference>
<dbReference type="EMBL" id="JARBJD010000002">
    <property type="protein sequence ID" value="KAK2964443.1"/>
    <property type="molecule type" value="Genomic_DNA"/>
</dbReference>
<keyword evidence="2" id="KW-1185">Reference proteome</keyword>